<dbReference type="PROSITE" id="PS51891">
    <property type="entry name" value="CENP_V_GFA"/>
    <property type="match status" value="1"/>
</dbReference>
<keyword evidence="2" id="KW-0479">Metal-binding</keyword>
<evidence type="ECO:0000259" key="4">
    <source>
        <dbReference type="PROSITE" id="PS51891"/>
    </source>
</evidence>
<feature type="domain" description="CENP-V/GFA" evidence="4">
    <location>
        <begin position="3"/>
        <end position="120"/>
    </location>
</feature>
<name>K6ZA60_9ALTE</name>
<dbReference type="InterPro" id="IPR011057">
    <property type="entry name" value="Mss4-like_sf"/>
</dbReference>
<evidence type="ECO:0000256" key="2">
    <source>
        <dbReference type="ARBA" id="ARBA00022723"/>
    </source>
</evidence>
<dbReference type="GO" id="GO:0046872">
    <property type="term" value="F:metal ion binding"/>
    <property type="evidence" value="ECO:0007669"/>
    <property type="project" value="UniProtKB-KW"/>
</dbReference>
<proteinExistence type="inferred from homology"/>
<dbReference type="GO" id="GO:0016846">
    <property type="term" value="F:carbon-sulfur lyase activity"/>
    <property type="evidence" value="ECO:0007669"/>
    <property type="project" value="InterPro"/>
</dbReference>
<dbReference type="EMBL" id="BAER01000046">
    <property type="protein sequence ID" value="GAC33026.1"/>
    <property type="molecule type" value="Genomic_DNA"/>
</dbReference>
<comment type="similarity">
    <text evidence="1">Belongs to the Gfa family.</text>
</comment>
<accession>K6ZA60</accession>
<organism evidence="5 6">
    <name type="scientific">Paraglaciecola polaris LMG 21857</name>
    <dbReference type="NCBI Taxonomy" id="1129793"/>
    <lineage>
        <taxon>Bacteria</taxon>
        <taxon>Pseudomonadati</taxon>
        <taxon>Pseudomonadota</taxon>
        <taxon>Gammaproteobacteria</taxon>
        <taxon>Alteromonadales</taxon>
        <taxon>Alteromonadaceae</taxon>
        <taxon>Paraglaciecola</taxon>
    </lineage>
</organism>
<dbReference type="SUPFAM" id="SSF51316">
    <property type="entry name" value="Mss4-like"/>
    <property type="match status" value="1"/>
</dbReference>
<dbReference type="Gene3D" id="2.170.150.70">
    <property type="match status" value="1"/>
</dbReference>
<evidence type="ECO:0000256" key="3">
    <source>
        <dbReference type="ARBA" id="ARBA00022833"/>
    </source>
</evidence>
<dbReference type="STRING" id="1129793.GPLA_2121"/>
<comment type="caution">
    <text evidence="5">The sequence shown here is derived from an EMBL/GenBank/DDBJ whole genome shotgun (WGS) entry which is preliminary data.</text>
</comment>
<reference evidence="6" key="1">
    <citation type="journal article" date="2014" name="Environ. Microbiol.">
        <title>Comparative genomics of the marine bacterial genus Glaciecola reveals the high degree of genomic diversity and genomic characteristic for cold adaptation.</title>
        <authorList>
            <person name="Qin Q.L."/>
            <person name="Xie B.B."/>
            <person name="Yu Y."/>
            <person name="Shu Y.L."/>
            <person name="Rong J.C."/>
            <person name="Zhang Y.J."/>
            <person name="Zhao D.L."/>
            <person name="Chen X.L."/>
            <person name="Zhang X.Y."/>
            <person name="Chen B."/>
            <person name="Zhou B.C."/>
            <person name="Zhang Y.Z."/>
        </authorList>
    </citation>
    <scope>NUCLEOTIDE SEQUENCE [LARGE SCALE GENOMIC DNA]</scope>
    <source>
        <strain evidence="6">LMG 21857</strain>
    </source>
</reference>
<sequence>MEYIGACCCGEVQVKLTLPNSLHSYQPRACDCDFCMAQKTAYLSDLNGVLEVFHQHKLEGIYQGSEQAIFWQCKACHNLILVSCEFASGVKGAVNAGVFSQKYTIGSAVYVSPKMLSPQEKRERWQSVWLTVNFQP</sequence>
<dbReference type="InterPro" id="IPR006913">
    <property type="entry name" value="CENP-V/GFA"/>
</dbReference>
<keyword evidence="3" id="KW-0862">Zinc</keyword>
<dbReference type="AlphaFoldDB" id="K6ZA60"/>
<protein>
    <submittedName>
        <fullName evidence="5">Glutathione-dependent formaldehyde-activating, GFA</fullName>
    </submittedName>
</protein>
<dbReference type="Proteomes" id="UP000006322">
    <property type="component" value="Unassembled WGS sequence"/>
</dbReference>
<keyword evidence="6" id="KW-1185">Reference proteome</keyword>
<evidence type="ECO:0000313" key="5">
    <source>
        <dbReference type="EMBL" id="GAC33026.1"/>
    </source>
</evidence>
<evidence type="ECO:0000313" key="6">
    <source>
        <dbReference type="Proteomes" id="UP000006322"/>
    </source>
</evidence>
<evidence type="ECO:0000256" key="1">
    <source>
        <dbReference type="ARBA" id="ARBA00005495"/>
    </source>
</evidence>
<gene>
    <name evidence="5" type="ORF">GPLA_2121</name>
</gene>